<dbReference type="EMBL" id="JBFCZG010000009">
    <property type="protein sequence ID" value="KAL3418101.1"/>
    <property type="molecule type" value="Genomic_DNA"/>
</dbReference>
<dbReference type="InterPro" id="IPR046529">
    <property type="entry name" value="DUF6594"/>
</dbReference>
<name>A0ABR4P4S8_9HELO</name>
<evidence type="ECO:0000313" key="4">
    <source>
        <dbReference type="Proteomes" id="UP001629113"/>
    </source>
</evidence>
<feature type="domain" description="DUF6594" evidence="2">
    <location>
        <begin position="17"/>
        <end position="287"/>
    </location>
</feature>
<feature type="transmembrane region" description="Helical" evidence="1">
    <location>
        <begin position="248"/>
        <end position="268"/>
    </location>
</feature>
<protein>
    <recommendedName>
        <fullName evidence="2">DUF6594 domain-containing protein</fullName>
    </recommendedName>
</protein>
<keyword evidence="1" id="KW-0812">Transmembrane</keyword>
<feature type="transmembrane region" description="Helical" evidence="1">
    <location>
        <begin position="275"/>
        <end position="297"/>
    </location>
</feature>
<reference evidence="3 4" key="1">
    <citation type="submission" date="2024-06" db="EMBL/GenBank/DDBJ databases">
        <title>Complete genome of Phlyctema vagabunda strain 19-DSS-EL-015.</title>
        <authorList>
            <person name="Fiorenzani C."/>
        </authorList>
    </citation>
    <scope>NUCLEOTIDE SEQUENCE [LARGE SCALE GENOMIC DNA]</scope>
    <source>
        <strain evidence="3 4">19-DSS-EL-015</strain>
    </source>
</reference>
<dbReference type="PANTHER" id="PTHR34502">
    <property type="entry name" value="DUF6594 DOMAIN-CONTAINING PROTEIN-RELATED"/>
    <property type="match status" value="1"/>
</dbReference>
<evidence type="ECO:0000313" key="3">
    <source>
        <dbReference type="EMBL" id="KAL3418101.1"/>
    </source>
</evidence>
<feature type="transmembrane region" description="Helical" evidence="1">
    <location>
        <begin position="220"/>
        <end position="242"/>
    </location>
</feature>
<dbReference type="Pfam" id="PF20237">
    <property type="entry name" value="DUF6594"/>
    <property type="match status" value="1"/>
</dbReference>
<comment type="caution">
    <text evidence="3">The sequence shown here is derived from an EMBL/GenBank/DDBJ whole genome shotgun (WGS) entry which is preliminary data.</text>
</comment>
<dbReference type="Proteomes" id="UP001629113">
    <property type="component" value="Unassembled WGS sequence"/>
</dbReference>
<keyword evidence="1" id="KW-1133">Transmembrane helix</keyword>
<sequence>MNQSTAELGTTIPINGFPRLADKIASDKYKTTTIYRRFDQLSARNLILLEAEIAELEFLQNKYDREDRYTRDEAAIGSYTDWRKFEQNGTMRDDDDKFTYPKEAQKMELAMRIRAKLKEYHESLIAHQTLLNSKPPANTTVSAMRNWFWNKRDGKADGAPKVFGASEARFDDVYDLVALRVPADQDRLSEFVVNNFGVLFITETPDGQSTYISERSVARFVAILSSILSAILIFGSITSLYFVHNPYALLGMLGSWTVLFAVVVGWVTSARRDQIFAATAAYAAVLVVFVSGTLGGASPNMTPP</sequence>
<gene>
    <name evidence="3" type="ORF">PVAG01_09816</name>
</gene>
<organism evidence="3 4">
    <name type="scientific">Phlyctema vagabunda</name>
    <dbReference type="NCBI Taxonomy" id="108571"/>
    <lineage>
        <taxon>Eukaryota</taxon>
        <taxon>Fungi</taxon>
        <taxon>Dikarya</taxon>
        <taxon>Ascomycota</taxon>
        <taxon>Pezizomycotina</taxon>
        <taxon>Leotiomycetes</taxon>
        <taxon>Helotiales</taxon>
        <taxon>Dermateaceae</taxon>
        <taxon>Phlyctema</taxon>
    </lineage>
</organism>
<dbReference type="PANTHER" id="PTHR34502:SF4">
    <property type="entry name" value="DUF6594 DOMAIN-CONTAINING PROTEIN"/>
    <property type="match status" value="1"/>
</dbReference>
<accession>A0ABR4P4S8</accession>
<keyword evidence="4" id="KW-1185">Reference proteome</keyword>
<proteinExistence type="predicted"/>
<evidence type="ECO:0000256" key="1">
    <source>
        <dbReference type="SAM" id="Phobius"/>
    </source>
</evidence>
<evidence type="ECO:0000259" key="2">
    <source>
        <dbReference type="Pfam" id="PF20237"/>
    </source>
</evidence>
<keyword evidence="1" id="KW-0472">Membrane</keyword>